<evidence type="ECO:0000256" key="4">
    <source>
        <dbReference type="ARBA" id="ARBA00022499"/>
    </source>
</evidence>
<dbReference type="AlphaFoldDB" id="A0A7K4KJ46"/>
<dbReference type="FunFam" id="3.30.160.60:FF:001640">
    <property type="entry name" value="Zinc finger and BTB domain containing 40"/>
    <property type="match status" value="1"/>
</dbReference>
<keyword evidence="9" id="KW-0832">Ubl conjugation</keyword>
<dbReference type="SUPFAM" id="SSF54695">
    <property type="entry name" value="POZ domain"/>
    <property type="match status" value="1"/>
</dbReference>
<dbReference type="GO" id="GO:0000981">
    <property type="term" value="F:DNA-binding transcription factor activity, RNA polymerase II-specific"/>
    <property type="evidence" value="ECO:0007669"/>
    <property type="project" value="TreeGrafter"/>
</dbReference>
<comment type="subcellular location">
    <subcellularLocation>
        <location evidence="2">Nucleus</location>
    </subcellularLocation>
</comment>
<evidence type="ECO:0000256" key="5">
    <source>
        <dbReference type="ARBA" id="ARBA00022723"/>
    </source>
</evidence>
<evidence type="ECO:0000256" key="8">
    <source>
        <dbReference type="ARBA" id="ARBA00022833"/>
    </source>
</evidence>
<feature type="domain" description="C2H2-type" evidence="17">
    <location>
        <begin position="927"/>
        <end position="955"/>
    </location>
</feature>
<dbReference type="PANTHER" id="PTHR24394">
    <property type="entry name" value="ZINC FINGER PROTEIN"/>
    <property type="match status" value="1"/>
</dbReference>
<dbReference type="OrthoDB" id="9931612at2759"/>
<evidence type="ECO:0000256" key="10">
    <source>
        <dbReference type="ARBA" id="ARBA00023015"/>
    </source>
</evidence>
<dbReference type="FunFam" id="3.30.160.60:FF:002248">
    <property type="entry name" value="Zinc finger and BTB domain-containing 40"/>
    <property type="match status" value="1"/>
</dbReference>
<feature type="domain" description="C2H2-type" evidence="17">
    <location>
        <begin position="783"/>
        <end position="811"/>
    </location>
</feature>
<dbReference type="SMART" id="SM00225">
    <property type="entry name" value="BTB"/>
    <property type="match status" value="1"/>
</dbReference>
<dbReference type="FunFam" id="3.30.160.60:FF:003097">
    <property type="entry name" value="Zinc finger and BTB domain-containing 40"/>
    <property type="match status" value="1"/>
</dbReference>
<dbReference type="SUPFAM" id="SSF57667">
    <property type="entry name" value="beta-beta-alpha zinc fingers"/>
    <property type="match status" value="6"/>
</dbReference>
<keyword evidence="19" id="KW-1185">Reference proteome</keyword>
<keyword evidence="12" id="KW-0804">Transcription</keyword>
<dbReference type="FunFam" id="3.30.160.60:FF:001792">
    <property type="entry name" value="Zinc finger and BTB domain-containing 40"/>
    <property type="match status" value="1"/>
</dbReference>
<evidence type="ECO:0000256" key="6">
    <source>
        <dbReference type="ARBA" id="ARBA00022737"/>
    </source>
</evidence>
<dbReference type="Gene3D" id="3.30.710.10">
    <property type="entry name" value="Potassium Channel Kv1.1, Chain A"/>
    <property type="match status" value="1"/>
</dbReference>
<sequence length="1213" mass="133482">MELPSYSKQLLQQLHALCKEQQFCDCTIFIGAVHFRAHKVVLAASSLLFKSLLDSTDTISIDASVVTPEEFALLLEMLYTGKLPLGKHNFTKVISVADTLQMFDVAVSCKNLLRDLLSCSTRDQVVRGVSSQAAGWSANGVEANNASQFEKPPEIPLDTLLPQETSSSGPAEVETEADMSGQELAVNHALVHQDPICWLQTDAFQSPHAFCESLQLANNSSRFSHAAPESKNCKLDFFRQYESVFSEALSDVQTVLKRLEECQEITAPQREALLACLEEREEESMFKKLLGKVKDEQSLDAETLVSFLKLFQDTNPRLKAALSESELPAGEAPQQTESPGEGKTLADLLLDCRGELLQSVTRLSPIVEFLETAEQGFLSAAEKQIVLDCCEGSCPREAMEKLLKKVHEEKTLKAESLTRLLGAVKGSFPGLHLLLDNLVATAAASDGKGQENPEDYGAELLRRYRGNLAELLMDPRTLLQGISAAQSLAPGEREVMEQIVKCETGSGALASLVAAALDEQSLSVAAVWQLLLALREDEFPLHMLLQEIQKEAGADLFFQAVASSESRALEIILRHSKLIAEAMEQRAALQDLAPGEAGLAEAVKELLGISAAKESSEAASRAALSTAQGRSVPTIKICQLLCSVHESFPDLQPLMQELGHVGILTEGSGEKPGIRKWKVNSESQVEALDKEEDKEGGAVAKEAKDPQEKASSKKSFVCKACDKSFHFYCRLKVHVKRCRVARGKQAQCRECGEVKATKKELEKHQLEAHGAVAPARKKKRLPVTCDICGREFAHASGMQYHKLTEHFDEKPFSCDECGARFAANSTLKNHARLHSGDRPFACKHCLLTFTQASALAYHTKKKHSEGERMFACQYCDAVFAQSIELSRHVRTHTGDKPYVCRECGKGFRQANGLSVHLRTFHDIEDPYDCKKCRMSFGTLQEHRQHILETHSREYHPCPSCAKVFSAPSLLERHMVTHVGGKPFSCDICDKAYQQLSGLWYHNRTHHPDVFAAQNHRSSKFSSLQCSSCDKTFSSTAAHRKHVKEEHAGVKFHECEMCKEVFPTLALLQVHLKCRHSGLLICSLLLNLLPPAGALQPPAAVEPGLFTESTFPCGLCGELLASQRELEGHYSTEHPQLVFTEAQATTAQIVQVIQTSEPGAAEHIISFDEAPFAGSQVFVTLPDPQGSQAGSELVAVTMEDLFDDKVTLICEETK</sequence>
<keyword evidence="4" id="KW-1017">Isopeptide bond</keyword>
<gene>
    <name evidence="18" type="primary">Zbtb40_0</name>
    <name evidence="18" type="ORF">CRYSOU_R10227</name>
</gene>
<dbReference type="Gene3D" id="3.30.160.60">
    <property type="entry name" value="Classic Zinc Finger"/>
    <property type="match status" value="9"/>
</dbReference>
<dbReference type="PROSITE" id="PS50097">
    <property type="entry name" value="BTB"/>
    <property type="match status" value="1"/>
</dbReference>
<evidence type="ECO:0000256" key="13">
    <source>
        <dbReference type="ARBA" id="ARBA00023242"/>
    </source>
</evidence>
<evidence type="ECO:0000259" key="17">
    <source>
        <dbReference type="PROSITE" id="PS50157"/>
    </source>
</evidence>
<feature type="non-terminal residue" evidence="18">
    <location>
        <position position="1"/>
    </location>
</feature>
<feature type="region of interest" description="Disordered" evidence="15">
    <location>
        <begin position="685"/>
        <end position="706"/>
    </location>
</feature>
<feature type="domain" description="C2H2-type" evidence="17">
    <location>
        <begin position="870"/>
        <end position="897"/>
    </location>
</feature>
<dbReference type="Proteomes" id="UP000545332">
    <property type="component" value="Unassembled WGS sequence"/>
</dbReference>
<evidence type="ECO:0000256" key="11">
    <source>
        <dbReference type="ARBA" id="ARBA00023125"/>
    </source>
</evidence>
<dbReference type="EMBL" id="VWPX01012724">
    <property type="protein sequence ID" value="NWI16375.1"/>
    <property type="molecule type" value="Genomic_DNA"/>
</dbReference>
<dbReference type="GO" id="GO:0005634">
    <property type="term" value="C:nucleus"/>
    <property type="evidence" value="ECO:0007669"/>
    <property type="project" value="UniProtKB-SubCell"/>
</dbReference>
<dbReference type="InterPro" id="IPR000210">
    <property type="entry name" value="BTB/POZ_dom"/>
</dbReference>
<evidence type="ECO:0000256" key="2">
    <source>
        <dbReference type="ARBA" id="ARBA00004123"/>
    </source>
</evidence>
<evidence type="ECO:0000259" key="16">
    <source>
        <dbReference type="PROSITE" id="PS50097"/>
    </source>
</evidence>
<keyword evidence="10" id="KW-0805">Transcription regulation</keyword>
<feature type="non-terminal residue" evidence="18">
    <location>
        <position position="1213"/>
    </location>
</feature>
<dbReference type="PANTHER" id="PTHR24394:SF0">
    <property type="entry name" value="ZINC FINGER AND BTB DOMAIN-CONTAINING PROTEIN 40"/>
    <property type="match status" value="1"/>
</dbReference>
<dbReference type="InterPro" id="IPR013087">
    <property type="entry name" value="Znf_C2H2_type"/>
</dbReference>
<evidence type="ECO:0000256" key="7">
    <source>
        <dbReference type="ARBA" id="ARBA00022771"/>
    </source>
</evidence>
<comment type="function">
    <text evidence="1">May be involved in transcriptional regulation.</text>
</comment>
<evidence type="ECO:0000313" key="18">
    <source>
        <dbReference type="EMBL" id="NWI16375.1"/>
    </source>
</evidence>
<evidence type="ECO:0000256" key="1">
    <source>
        <dbReference type="ARBA" id="ARBA00003767"/>
    </source>
</evidence>
<feature type="domain" description="C2H2-type" evidence="17">
    <location>
        <begin position="955"/>
        <end position="982"/>
    </location>
</feature>
<feature type="domain" description="C2H2-type" evidence="17">
    <location>
        <begin position="840"/>
        <end position="868"/>
    </location>
</feature>
<dbReference type="PROSITE" id="PS50157">
    <property type="entry name" value="ZINC_FINGER_C2H2_2"/>
    <property type="match status" value="12"/>
</dbReference>
<dbReference type="FunFam" id="3.30.160.60:FF:002349">
    <property type="entry name" value="Zinc finger and BTB domain-containing 40"/>
    <property type="match status" value="1"/>
</dbReference>
<evidence type="ECO:0000256" key="15">
    <source>
        <dbReference type="SAM" id="MobiDB-lite"/>
    </source>
</evidence>
<proteinExistence type="inferred from homology"/>
<dbReference type="FunFam" id="3.30.160.60:FF:000696">
    <property type="entry name" value="Zinc finger and BTB domain containing 40"/>
    <property type="match status" value="1"/>
</dbReference>
<dbReference type="Pfam" id="PF00651">
    <property type="entry name" value="BTB"/>
    <property type="match status" value="1"/>
</dbReference>
<comment type="similarity">
    <text evidence="3">Belongs to the krueppel C2H2-type zinc-finger protein family.</text>
</comment>
<evidence type="ECO:0000256" key="14">
    <source>
        <dbReference type="PROSITE-ProRule" id="PRU00042"/>
    </source>
</evidence>
<dbReference type="FunFam" id="3.30.160.60:FF:000645">
    <property type="entry name" value="Zinc finger and BTB domain containing 40"/>
    <property type="match status" value="1"/>
</dbReference>
<dbReference type="InterPro" id="IPR036236">
    <property type="entry name" value="Znf_C2H2_sf"/>
</dbReference>
<dbReference type="CDD" id="cd18225">
    <property type="entry name" value="BTB_POZ_ZBTB40"/>
    <property type="match status" value="1"/>
</dbReference>
<dbReference type="FunFam" id="3.30.160.60:FF:000909">
    <property type="entry name" value="zinc finger and BTB domain-containing protein 40"/>
    <property type="match status" value="1"/>
</dbReference>
<organism evidence="18 19">
    <name type="scientific">Crypturellus soui</name>
    <dbReference type="NCBI Taxonomy" id="458187"/>
    <lineage>
        <taxon>Eukaryota</taxon>
        <taxon>Metazoa</taxon>
        <taxon>Chordata</taxon>
        <taxon>Craniata</taxon>
        <taxon>Vertebrata</taxon>
        <taxon>Euteleostomi</taxon>
        <taxon>Archelosauria</taxon>
        <taxon>Archosauria</taxon>
        <taxon>Dinosauria</taxon>
        <taxon>Saurischia</taxon>
        <taxon>Theropoda</taxon>
        <taxon>Coelurosauria</taxon>
        <taxon>Aves</taxon>
        <taxon>Palaeognathae</taxon>
        <taxon>Tinamiformes</taxon>
        <taxon>Tinamidae</taxon>
        <taxon>Crypturellus</taxon>
    </lineage>
</organism>
<feature type="domain" description="BTB" evidence="16">
    <location>
        <begin position="24"/>
        <end position="87"/>
    </location>
</feature>
<feature type="domain" description="C2H2-type" evidence="17">
    <location>
        <begin position="983"/>
        <end position="1005"/>
    </location>
</feature>
<dbReference type="Pfam" id="PF00096">
    <property type="entry name" value="zf-C2H2"/>
    <property type="match status" value="5"/>
</dbReference>
<name>A0A7K4KJ46_9AVES</name>
<keyword evidence="11" id="KW-0238">DNA-binding</keyword>
<dbReference type="GO" id="GO:0008270">
    <property type="term" value="F:zinc ion binding"/>
    <property type="evidence" value="ECO:0007669"/>
    <property type="project" value="UniProtKB-KW"/>
</dbReference>
<comment type="caution">
    <text evidence="18">The sequence shown here is derived from an EMBL/GenBank/DDBJ whole genome shotgun (WGS) entry which is preliminary data.</text>
</comment>
<dbReference type="FunFam" id="3.30.710.10:FF:000058">
    <property type="entry name" value="Zinc finger and BTB domain containing 40"/>
    <property type="match status" value="1"/>
</dbReference>
<feature type="domain" description="C2H2-type" evidence="17">
    <location>
        <begin position="1052"/>
        <end position="1077"/>
    </location>
</feature>
<evidence type="ECO:0000313" key="19">
    <source>
        <dbReference type="Proteomes" id="UP000545332"/>
    </source>
</evidence>
<protein>
    <submittedName>
        <fullName evidence="18">ZBT40 protein</fullName>
    </submittedName>
</protein>
<keyword evidence="5" id="KW-0479">Metal-binding</keyword>
<dbReference type="InterPro" id="IPR030404">
    <property type="entry name" value="ZBTB40_BTB_POZ_dom"/>
</dbReference>
<evidence type="ECO:0000256" key="9">
    <source>
        <dbReference type="ARBA" id="ARBA00022843"/>
    </source>
</evidence>
<feature type="domain" description="C2H2-type" evidence="17">
    <location>
        <begin position="898"/>
        <end position="926"/>
    </location>
</feature>
<dbReference type="SMART" id="SM00355">
    <property type="entry name" value="ZnF_C2H2"/>
    <property type="match status" value="13"/>
</dbReference>
<keyword evidence="7 14" id="KW-0863">Zinc-finger</keyword>
<keyword evidence="8" id="KW-0862">Zinc</keyword>
<feature type="domain" description="C2H2-type" evidence="17">
    <location>
        <begin position="716"/>
        <end position="746"/>
    </location>
</feature>
<feature type="compositionally biased region" description="Basic and acidic residues" evidence="15">
    <location>
        <begin position="687"/>
        <end position="706"/>
    </location>
</feature>
<accession>A0A7K4KJ46</accession>
<dbReference type="PROSITE" id="PS00028">
    <property type="entry name" value="ZINC_FINGER_C2H2_1"/>
    <property type="match status" value="10"/>
</dbReference>
<dbReference type="FunFam" id="3.30.160.60:FF:001061">
    <property type="entry name" value="zinc finger and BTB domain-containing protein 40"/>
    <property type="match status" value="1"/>
</dbReference>
<reference evidence="18 19" key="1">
    <citation type="submission" date="2019-09" db="EMBL/GenBank/DDBJ databases">
        <title>Bird 10,000 Genomes (B10K) Project - Family phase.</title>
        <authorList>
            <person name="Zhang G."/>
        </authorList>
    </citation>
    <scope>NUCLEOTIDE SEQUENCE [LARGE SCALE GENOMIC DNA]</scope>
    <source>
        <strain evidence="18">B10K-MSB-42743</strain>
        <tissue evidence="18">Heart</tissue>
    </source>
</reference>
<keyword evidence="13" id="KW-0539">Nucleus</keyword>
<evidence type="ECO:0000256" key="12">
    <source>
        <dbReference type="ARBA" id="ARBA00023163"/>
    </source>
</evidence>
<keyword evidence="6" id="KW-0677">Repeat</keyword>
<feature type="domain" description="C2H2-type" evidence="17">
    <location>
        <begin position="746"/>
        <end position="774"/>
    </location>
</feature>
<evidence type="ECO:0000256" key="3">
    <source>
        <dbReference type="ARBA" id="ARBA00006991"/>
    </source>
</evidence>
<feature type="domain" description="C2H2-type" evidence="17">
    <location>
        <begin position="812"/>
        <end position="839"/>
    </location>
</feature>
<feature type="domain" description="C2H2-type" evidence="17">
    <location>
        <begin position="1023"/>
        <end position="1051"/>
    </location>
</feature>
<dbReference type="GO" id="GO:0003677">
    <property type="term" value="F:DNA binding"/>
    <property type="evidence" value="ECO:0007669"/>
    <property type="project" value="UniProtKB-KW"/>
</dbReference>
<dbReference type="InterPro" id="IPR011333">
    <property type="entry name" value="SKP1/BTB/POZ_sf"/>
</dbReference>